<evidence type="ECO:0000259" key="10">
    <source>
        <dbReference type="PROSITE" id="PS50893"/>
    </source>
</evidence>
<dbReference type="InterPro" id="IPR013525">
    <property type="entry name" value="ABC2_TM"/>
</dbReference>
<evidence type="ECO:0000256" key="7">
    <source>
        <dbReference type="ARBA" id="ARBA00022989"/>
    </source>
</evidence>
<accession>A0A3B3Z6F2</accession>
<evidence type="ECO:0000256" key="3">
    <source>
        <dbReference type="ARBA" id="ARBA00022448"/>
    </source>
</evidence>
<evidence type="ECO:0000256" key="5">
    <source>
        <dbReference type="ARBA" id="ARBA00022741"/>
    </source>
</evidence>
<dbReference type="Pfam" id="PF12698">
    <property type="entry name" value="ABC2_membrane_3"/>
    <property type="match status" value="1"/>
</dbReference>
<dbReference type="InterPro" id="IPR056264">
    <property type="entry name" value="R2_ABCA1-4-like"/>
</dbReference>
<feature type="transmembrane region" description="Helical" evidence="9">
    <location>
        <begin position="59"/>
        <end position="78"/>
    </location>
</feature>
<dbReference type="InterPro" id="IPR027417">
    <property type="entry name" value="P-loop_NTPase"/>
</dbReference>
<dbReference type="Gene3D" id="3.40.50.300">
    <property type="entry name" value="P-loop containing nucleotide triphosphate hydrolases"/>
    <property type="match status" value="1"/>
</dbReference>
<evidence type="ECO:0000313" key="11">
    <source>
        <dbReference type="Ensembl" id="ENSPMGP00000000170.1"/>
    </source>
</evidence>
<keyword evidence="8 9" id="KW-0472">Membrane</keyword>
<dbReference type="GO" id="GO:0005524">
    <property type="term" value="F:ATP binding"/>
    <property type="evidence" value="ECO:0007669"/>
    <property type="project" value="UniProtKB-KW"/>
</dbReference>
<dbReference type="GO" id="GO:0016887">
    <property type="term" value="F:ATP hydrolysis activity"/>
    <property type="evidence" value="ECO:0007669"/>
    <property type="project" value="InterPro"/>
</dbReference>
<reference evidence="11" key="2">
    <citation type="submission" date="2025-09" db="UniProtKB">
        <authorList>
            <consortium name="Ensembl"/>
        </authorList>
    </citation>
    <scope>IDENTIFICATION</scope>
</reference>
<evidence type="ECO:0000256" key="6">
    <source>
        <dbReference type="ARBA" id="ARBA00022840"/>
    </source>
</evidence>
<name>A0A3B3Z6F2_9GOBI</name>
<dbReference type="Pfam" id="PF23321">
    <property type="entry name" value="R1_ABCA1"/>
    <property type="match status" value="1"/>
</dbReference>
<keyword evidence="12" id="KW-1185">Reference proteome</keyword>
<keyword evidence="3" id="KW-0813">Transport</keyword>
<keyword evidence="5" id="KW-0547">Nucleotide-binding</keyword>
<dbReference type="PANTHER" id="PTHR19229">
    <property type="entry name" value="ATP-BINDING CASSETTE TRANSPORTER SUBFAMILY A ABCA"/>
    <property type="match status" value="1"/>
</dbReference>
<feature type="domain" description="ABC transporter" evidence="10">
    <location>
        <begin position="177"/>
        <end position="395"/>
    </location>
</feature>
<keyword evidence="4 9" id="KW-0812">Transmembrane</keyword>
<proteinExistence type="inferred from homology"/>
<evidence type="ECO:0000256" key="2">
    <source>
        <dbReference type="ARBA" id="ARBA00008869"/>
    </source>
</evidence>
<comment type="subcellular location">
    <subcellularLocation>
        <location evidence="1">Membrane</location>
        <topology evidence="1">Multi-pass membrane protein</topology>
    </subcellularLocation>
</comment>
<dbReference type="InterPro" id="IPR003439">
    <property type="entry name" value="ABC_transporter-like_ATP-bd"/>
</dbReference>
<comment type="similarity">
    <text evidence="2">Belongs to the ABC transporter superfamily. ABCA family.</text>
</comment>
<dbReference type="Proteomes" id="UP000261520">
    <property type="component" value="Unplaced"/>
</dbReference>
<reference evidence="11" key="1">
    <citation type="submission" date="2025-08" db="UniProtKB">
        <authorList>
            <consortium name="Ensembl"/>
        </authorList>
    </citation>
    <scope>IDENTIFICATION</scope>
</reference>
<dbReference type="SMART" id="SM00382">
    <property type="entry name" value="AAA"/>
    <property type="match status" value="1"/>
</dbReference>
<evidence type="ECO:0000256" key="1">
    <source>
        <dbReference type="ARBA" id="ARBA00004141"/>
    </source>
</evidence>
<keyword evidence="6" id="KW-0067">ATP-binding</keyword>
<dbReference type="GO" id="GO:0140359">
    <property type="term" value="F:ABC-type transporter activity"/>
    <property type="evidence" value="ECO:0007669"/>
    <property type="project" value="InterPro"/>
</dbReference>
<dbReference type="GO" id="GO:0090554">
    <property type="term" value="F:phosphatidylcholine floppase activity"/>
    <property type="evidence" value="ECO:0007669"/>
    <property type="project" value="TreeGrafter"/>
</dbReference>
<dbReference type="InterPro" id="IPR026082">
    <property type="entry name" value="ABCA"/>
</dbReference>
<dbReference type="PANTHER" id="PTHR19229:SF234">
    <property type="entry name" value="ATP-BINDING CASSETTE SUB-FAMILY A MEMBER 1-LIKE"/>
    <property type="match status" value="1"/>
</dbReference>
<evidence type="ECO:0000256" key="4">
    <source>
        <dbReference type="ARBA" id="ARBA00022692"/>
    </source>
</evidence>
<evidence type="ECO:0000256" key="9">
    <source>
        <dbReference type="SAM" id="Phobius"/>
    </source>
</evidence>
<dbReference type="InterPro" id="IPR003593">
    <property type="entry name" value="AAA+_ATPase"/>
</dbReference>
<dbReference type="PROSITE" id="PS50893">
    <property type="entry name" value="ABC_TRANSPORTER_2"/>
    <property type="match status" value="1"/>
</dbReference>
<evidence type="ECO:0000313" key="12">
    <source>
        <dbReference type="Proteomes" id="UP000261520"/>
    </source>
</evidence>
<dbReference type="Ensembl" id="ENSPMGT00000000123.1">
    <property type="protein sequence ID" value="ENSPMGP00000000170.1"/>
    <property type="gene ID" value="ENSPMGG00000000043.1"/>
</dbReference>
<dbReference type="AlphaFoldDB" id="A0A3B3Z6F2"/>
<dbReference type="GO" id="GO:0090556">
    <property type="term" value="F:phosphatidylserine floppase activity"/>
    <property type="evidence" value="ECO:0007669"/>
    <property type="project" value="TreeGrafter"/>
</dbReference>
<evidence type="ECO:0000256" key="8">
    <source>
        <dbReference type="ARBA" id="ARBA00023136"/>
    </source>
</evidence>
<dbReference type="GO" id="GO:0016020">
    <property type="term" value="C:membrane"/>
    <property type="evidence" value="ECO:0007669"/>
    <property type="project" value="UniProtKB-SubCell"/>
</dbReference>
<dbReference type="GO" id="GO:0033700">
    <property type="term" value="P:phospholipid efflux"/>
    <property type="evidence" value="ECO:0007669"/>
    <property type="project" value="TreeGrafter"/>
</dbReference>
<dbReference type="Pfam" id="PF00005">
    <property type="entry name" value="ABC_tran"/>
    <property type="match status" value="1"/>
</dbReference>
<protein>
    <recommendedName>
        <fullName evidence="10">ABC transporter domain-containing protein</fullName>
    </recommendedName>
</protein>
<dbReference type="CDD" id="cd03263">
    <property type="entry name" value="ABC_subfamily_A"/>
    <property type="match status" value="1"/>
</dbReference>
<dbReference type="SUPFAM" id="SSF52540">
    <property type="entry name" value="P-loop containing nucleoside triphosphate hydrolases"/>
    <property type="match status" value="1"/>
</dbReference>
<keyword evidence="7 9" id="KW-1133">Transmembrane helix</keyword>
<sequence length="490" mass="54857">MSFIPASFVLFLIQERVSKAKHLQFVSGVNPTVYWLANFLVLSVCQIQSKVTRYSGSFVALSAFHNFFPIILVIIYFFRWAITPMMYPASFVFSVPSTAYVVLTCINLFIGINGSVATFIMELLNDDVSDRQTHISHFIAIFPIHIRPFKMLCQSKCSKSQNGDDWRENEDFFPHKSKKHNYYYLSHRFSTVSRYPSCIKTNSFCVCQCFGLLGINGAGKTTTFKMLTGDIPVSMRDVHQNLGYCPQFDAINDLLTGQEHLEFYARLRGVPENEVAMVTKPSLGLVKYANKPAGTYSGGNKRKLSTAMALIGCPPVVFLDEPTTGMDPKARRFLWDCILSIIKEGRSVVLTSHSMEECEALCTRLAIMVNGQFKCLGSIQHLKNRFGDGYTLIVRVGGAPPALGPVEDFVSQTFPGSVLKEKHHNTLQYQLPHTPGALANIFGQLTVHQHRLAVDDYSVSQTTLDQVRAKHTFRAERTERGASLSQTGLV</sequence>
<feature type="transmembrane region" description="Helical" evidence="9">
    <location>
        <begin position="98"/>
        <end position="121"/>
    </location>
</feature>
<organism evidence="11 12">
    <name type="scientific">Periophthalmus magnuspinnatus</name>
    <dbReference type="NCBI Taxonomy" id="409849"/>
    <lineage>
        <taxon>Eukaryota</taxon>
        <taxon>Metazoa</taxon>
        <taxon>Chordata</taxon>
        <taxon>Craniata</taxon>
        <taxon>Vertebrata</taxon>
        <taxon>Euteleostomi</taxon>
        <taxon>Actinopterygii</taxon>
        <taxon>Neopterygii</taxon>
        <taxon>Teleostei</taxon>
        <taxon>Neoteleostei</taxon>
        <taxon>Acanthomorphata</taxon>
        <taxon>Gobiaria</taxon>
        <taxon>Gobiiformes</taxon>
        <taxon>Gobioidei</taxon>
        <taxon>Gobiidae</taxon>
        <taxon>Oxudercinae</taxon>
        <taxon>Periophthalmus</taxon>
    </lineage>
</organism>
<dbReference type="FunFam" id="3.40.50.300:FF:000335">
    <property type="entry name" value="ATP binding cassette subfamily A member 5"/>
    <property type="match status" value="1"/>
</dbReference>